<feature type="transmembrane region" description="Helical" evidence="1">
    <location>
        <begin position="177"/>
        <end position="197"/>
    </location>
</feature>
<evidence type="ECO:0008006" key="4">
    <source>
        <dbReference type="Google" id="ProtNLM"/>
    </source>
</evidence>
<name>A0ABW2PNV4_9BACL</name>
<proteinExistence type="predicted"/>
<keyword evidence="3" id="KW-1185">Reference proteome</keyword>
<sequence length="207" mass="24127">MSQRKWILLWISLSILSISIIGIFIFQLKETNERLAIIQDEQFGSYEAIEDIMYYNIERANAIRGLLAYEDRHFLEMYYSMSRQAKALKQSVIDDPNTPSSVIDLLERDAIWEKEADRVLVIYEKGDLIQATAVAETMTQQRQTILEDLRSLKQMQYKDIQKELIAAENQVSFLTQVLFTITFLLIAIIVILTFLLARIKPQQETIE</sequence>
<protein>
    <recommendedName>
        <fullName evidence="4">Chemotaxis methyl-accepting receptor HlyB-like 4HB MCP domain-containing protein</fullName>
    </recommendedName>
</protein>
<keyword evidence="1" id="KW-1133">Transmembrane helix</keyword>
<evidence type="ECO:0000313" key="3">
    <source>
        <dbReference type="Proteomes" id="UP001596439"/>
    </source>
</evidence>
<evidence type="ECO:0000256" key="1">
    <source>
        <dbReference type="SAM" id="Phobius"/>
    </source>
</evidence>
<evidence type="ECO:0000313" key="2">
    <source>
        <dbReference type="EMBL" id="MFC7390972.1"/>
    </source>
</evidence>
<dbReference type="RefSeq" id="WP_214790705.1">
    <property type="nucleotide sequence ID" value="NZ_JANIEL010000011.1"/>
</dbReference>
<accession>A0ABW2PNV4</accession>
<gene>
    <name evidence="2" type="ORF">ACFQO8_12585</name>
</gene>
<dbReference type="EMBL" id="JBHTCE010000003">
    <property type="protein sequence ID" value="MFC7390972.1"/>
    <property type="molecule type" value="Genomic_DNA"/>
</dbReference>
<keyword evidence="1" id="KW-0472">Membrane</keyword>
<reference evidence="3" key="1">
    <citation type="journal article" date="2019" name="Int. J. Syst. Evol. Microbiol.">
        <title>The Global Catalogue of Microorganisms (GCM) 10K type strain sequencing project: providing services to taxonomists for standard genome sequencing and annotation.</title>
        <authorList>
            <consortium name="The Broad Institute Genomics Platform"/>
            <consortium name="The Broad Institute Genome Sequencing Center for Infectious Disease"/>
            <person name="Wu L."/>
            <person name="Ma J."/>
        </authorList>
    </citation>
    <scope>NUCLEOTIDE SEQUENCE [LARGE SCALE GENOMIC DNA]</scope>
    <source>
        <strain evidence="3">CCUG 55590</strain>
    </source>
</reference>
<feature type="transmembrane region" description="Helical" evidence="1">
    <location>
        <begin position="7"/>
        <end position="28"/>
    </location>
</feature>
<comment type="caution">
    <text evidence="2">The sequence shown here is derived from an EMBL/GenBank/DDBJ whole genome shotgun (WGS) entry which is preliminary data.</text>
</comment>
<keyword evidence="1" id="KW-0812">Transmembrane</keyword>
<dbReference type="Proteomes" id="UP001596439">
    <property type="component" value="Unassembled WGS sequence"/>
</dbReference>
<organism evidence="2 3">
    <name type="scientific">Exiguobacterium aestuarii</name>
    <dbReference type="NCBI Taxonomy" id="273527"/>
    <lineage>
        <taxon>Bacteria</taxon>
        <taxon>Bacillati</taxon>
        <taxon>Bacillota</taxon>
        <taxon>Bacilli</taxon>
        <taxon>Bacillales</taxon>
        <taxon>Bacillales Family XII. Incertae Sedis</taxon>
        <taxon>Exiguobacterium</taxon>
    </lineage>
</organism>